<accession>A0A839V9S7</accession>
<proteinExistence type="predicted"/>
<dbReference type="InterPro" id="IPR019734">
    <property type="entry name" value="TPR_rpt"/>
</dbReference>
<dbReference type="EMBL" id="JACHXP010000008">
    <property type="protein sequence ID" value="MBB3190710.1"/>
    <property type="molecule type" value="Genomic_DNA"/>
</dbReference>
<feature type="DNA-binding region" description="OmpR/PhoB-type" evidence="3">
    <location>
        <begin position="1"/>
        <end position="98"/>
    </location>
</feature>
<dbReference type="SMART" id="SM00862">
    <property type="entry name" value="Trans_reg_C"/>
    <property type="match status" value="1"/>
</dbReference>
<dbReference type="GO" id="GO:0006355">
    <property type="term" value="P:regulation of DNA-templated transcription"/>
    <property type="evidence" value="ECO:0007669"/>
    <property type="project" value="InterPro"/>
</dbReference>
<protein>
    <submittedName>
        <fullName evidence="6">TolB-like protein/DNA-binding winged helix-turn-helix (WHTH) protein/Flp pilus assembly protein TadD</fullName>
    </submittedName>
</protein>
<keyword evidence="2" id="KW-0802">TPR repeat</keyword>
<gene>
    <name evidence="6" type="ORF">FHR94_001944</name>
</gene>
<keyword evidence="1 3" id="KW-0238">DNA-binding</keyword>
<dbReference type="SMART" id="SM00028">
    <property type="entry name" value="TPR"/>
    <property type="match status" value="5"/>
</dbReference>
<evidence type="ECO:0000256" key="4">
    <source>
        <dbReference type="SAM" id="Phobius"/>
    </source>
</evidence>
<sequence>MIYRFERFVFDPEAARLLDSGQPVPLEPQVLRLLTYLVENRDRIVSKDELNDEIWQGRVVSDAALNTRIRAVRRALGDDHVQQRFLRTYPKRGFQFVAKTDCLEADDAAEAPVMAPRESALRRAWLWVSPALLVLILVILSAVWWLDESEITATSLRLPAKPSIVVLPFENLSGDIDQEYFADAFTEDLITDLSRIRGAFVIARRTSFTFKDNPVDVKQVAADLGVRYVLEGSVRRSGDQVRINAQLIDGQTRHHVWSDRYDRALTDVFSVQDNVTGQIASALKAELRVAESQRQRPTAGLKAWDYALRGNVRLFNPKSAEDFQEAKTLLDKAVERDPGIASAWSGLAFVHFAASTRPIPGVSAPNSKDLSLEAAQRAISLDPKDAEGYWMTGVGYARNGQPERGMASCNTAMALNPNNDCAYVCAGLANMALGKPAEALPHFQQSLRLNPRFRPSTKYKYMGLAYLHNEQDTQAITALNRAIAGSPDDPMANFALVSALALTGRMEEARAALETSMTLAYGNRTTIETLRASHSWMGPGFERVLDGLRLAGLPEQ</sequence>
<evidence type="ECO:0000256" key="2">
    <source>
        <dbReference type="PROSITE-ProRule" id="PRU00339"/>
    </source>
</evidence>
<keyword evidence="4" id="KW-0812">Transmembrane</keyword>
<dbReference type="CDD" id="cd00383">
    <property type="entry name" value="trans_reg_C"/>
    <property type="match status" value="1"/>
</dbReference>
<dbReference type="RefSeq" id="WP_183325507.1">
    <property type="nucleotide sequence ID" value="NZ_JACHXP010000008.1"/>
</dbReference>
<name>A0A839V9S7_9GAMM</name>
<dbReference type="Pfam" id="PF00486">
    <property type="entry name" value="Trans_reg_C"/>
    <property type="match status" value="1"/>
</dbReference>
<evidence type="ECO:0000313" key="7">
    <source>
        <dbReference type="Proteomes" id="UP000547614"/>
    </source>
</evidence>
<feature type="domain" description="OmpR/PhoB-type" evidence="5">
    <location>
        <begin position="1"/>
        <end position="98"/>
    </location>
</feature>
<feature type="transmembrane region" description="Helical" evidence="4">
    <location>
        <begin position="124"/>
        <end position="146"/>
    </location>
</feature>
<dbReference type="Gene3D" id="3.40.50.10070">
    <property type="entry name" value="TolB, N-terminal domain"/>
    <property type="match status" value="1"/>
</dbReference>
<dbReference type="SUPFAM" id="SSF48452">
    <property type="entry name" value="TPR-like"/>
    <property type="match status" value="1"/>
</dbReference>
<dbReference type="Gene3D" id="1.25.40.10">
    <property type="entry name" value="Tetratricopeptide repeat domain"/>
    <property type="match status" value="2"/>
</dbReference>
<evidence type="ECO:0000256" key="3">
    <source>
        <dbReference type="PROSITE-ProRule" id="PRU01091"/>
    </source>
</evidence>
<dbReference type="InterPro" id="IPR001867">
    <property type="entry name" value="OmpR/PhoB-type_DNA-bd"/>
</dbReference>
<dbReference type="PROSITE" id="PS50005">
    <property type="entry name" value="TPR"/>
    <property type="match status" value="2"/>
</dbReference>
<dbReference type="AlphaFoldDB" id="A0A839V9S7"/>
<keyword evidence="4" id="KW-1133">Transmembrane helix</keyword>
<dbReference type="PROSITE" id="PS51755">
    <property type="entry name" value="OMPR_PHOB"/>
    <property type="match status" value="1"/>
</dbReference>
<dbReference type="GO" id="GO:0000160">
    <property type="term" value="P:phosphorelay signal transduction system"/>
    <property type="evidence" value="ECO:0007669"/>
    <property type="project" value="InterPro"/>
</dbReference>
<keyword evidence="4" id="KW-0472">Membrane</keyword>
<dbReference type="InterPro" id="IPR016032">
    <property type="entry name" value="Sig_transdc_resp-reg_C-effctor"/>
</dbReference>
<dbReference type="PANTHER" id="PTHR12558">
    <property type="entry name" value="CELL DIVISION CYCLE 16,23,27"/>
    <property type="match status" value="1"/>
</dbReference>
<evidence type="ECO:0000313" key="6">
    <source>
        <dbReference type="EMBL" id="MBB3190710.1"/>
    </source>
</evidence>
<reference evidence="6 7" key="1">
    <citation type="submission" date="2020-08" db="EMBL/GenBank/DDBJ databases">
        <title>Genomic Encyclopedia of Type Strains, Phase III (KMG-III): the genomes of soil and plant-associated and newly described type strains.</title>
        <authorList>
            <person name="Whitman W."/>
        </authorList>
    </citation>
    <scope>NUCLEOTIDE SEQUENCE [LARGE SCALE GENOMIC DNA]</scope>
    <source>
        <strain evidence="6 7">CECT 7282</strain>
    </source>
</reference>
<feature type="repeat" description="TPR" evidence="2">
    <location>
        <begin position="420"/>
        <end position="453"/>
    </location>
</feature>
<dbReference type="GO" id="GO:0003677">
    <property type="term" value="F:DNA binding"/>
    <property type="evidence" value="ECO:0007669"/>
    <property type="project" value="UniProtKB-UniRule"/>
</dbReference>
<dbReference type="Gene3D" id="1.10.10.10">
    <property type="entry name" value="Winged helix-like DNA-binding domain superfamily/Winged helix DNA-binding domain"/>
    <property type="match status" value="1"/>
</dbReference>
<keyword evidence="7" id="KW-1185">Reference proteome</keyword>
<dbReference type="PANTHER" id="PTHR12558:SF33">
    <property type="entry name" value="BLL7664 PROTEIN"/>
    <property type="match status" value="1"/>
</dbReference>
<organism evidence="6 7">
    <name type="scientific">Halomonas cerina</name>
    <dbReference type="NCBI Taxonomy" id="447424"/>
    <lineage>
        <taxon>Bacteria</taxon>
        <taxon>Pseudomonadati</taxon>
        <taxon>Pseudomonadota</taxon>
        <taxon>Gammaproteobacteria</taxon>
        <taxon>Oceanospirillales</taxon>
        <taxon>Halomonadaceae</taxon>
        <taxon>Halomonas</taxon>
    </lineage>
</organism>
<dbReference type="Pfam" id="PF13432">
    <property type="entry name" value="TPR_16"/>
    <property type="match status" value="1"/>
</dbReference>
<evidence type="ECO:0000256" key="1">
    <source>
        <dbReference type="ARBA" id="ARBA00023125"/>
    </source>
</evidence>
<dbReference type="InterPro" id="IPR036388">
    <property type="entry name" value="WH-like_DNA-bd_sf"/>
</dbReference>
<dbReference type="Proteomes" id="UP000547614">
    <property type="component" value="Unassembled WGS sequence"/>
</dbReference>
<feature type="repeat" description="TPR" evidence="2">
    <location>
        <begin position="456"/>
        <end position="489"/>
    </location>
</feature>
<dbReference type="InterPro" id="IPR011990">
    <property type="entry name" value="TPR-like_helical_dom_sf"/>
</dbReference>
<evidence type="ECO:0000259" key="5">
    <source>
        <dbReference type="PROSITE" id="PS51755"/>
    </source>
</evidence>
<comment type="caution">
    <text evidence="6">The sequence shown here is derived from an EMBL/GenBank/DDBJ whole genome shotgun (WGS) entry which is preliminary data.</text>
</comment>
<dbReference type="SUPFAM" id="SSF46894">
    <property type="entry name" value="C-terminal effector domain of the bipartite response regulators"/>
    <property type="match status" value="1"/>
</dbReference>